<organism evidence="3">
    <name type="scientific">Rodentolepis nana</name>
    <name type="common">Dwarf tapeworm</name>
    <name type="synonym">Hymenolepis nana</name>
    <dbReference type="NCBI Taxonomy" id="102285"/>
    <lineage>
        <taxon>Eukaryota</taxon>
        <taxon>Metazoa</taxon>
        <taxon>Spiralia</taxon>
        <taxon>Lophotrochozoa</taxon>
        <taxon>Platyhelminthes</taxon>
        <taxon>Cestoda</taxon>
        <taxon>Eucestoda</taxon>
        <taxon>Cyclophyllidea</taxon>
        <taxon>Hymenolepididae</taxon>
        <taxon>Rodentolepis</taxon>
    </lineage>
</organism>
<evidence type="ECO:0000313" key="1">
    <source>
        <dbReference type="EMBL" id="VDO01029.1"/>
    </source>
</evidence>
<sequence length="121" mass="13733">MTNARIFNASKCELYQIKLRGSIRLRAQFFGNLIAAQAARQFNPFLSQGESPSVEFDWDRKEPTFLPEMVSCSIELSDFNPKLGTTGEFDGYLRLKSSCSGEPFSKFTNTGKICIYVYIYS</sequence>
<evidence type="ECO:0000313" key="2">
    <source>
        <dbReference type="Proteomes" id="UP000278807"/>
    </source>
</evidence>
<protein>
    <submittedName>
        <fullName evidence="1 3">Uncharacterized protein</fullName>
    </submittedName>
</protein>
<keyword evidence="2" id="KW-1185">Reference proteome</keyword>
<dbReference type="OrthoDB" id="5947018at2759"/>
<proteinExistence type="predicted"/>
<reference evidence="1 2" key="2">
    <citation type="submission" date="2018-11" db="EMBL/GenBank/DDBJ databases">
        <authorList>
            <consortium name="Pathogen Informatics"/>
        </authorList>
    </citation>
    <scope>NUCLEOTIDE SEQUENCE [LARGE SCALE GENOMIC DNA]</scope>
</reference>
<evidence type="ECO:0000313" key="3">
    <source>
        <dbReference type="WBParaSite" id="HNAJ_0000517101-mRNA-1"/>
    </source>
</evidence>
<dbReference type="AlphaFoldDB" id="A0A0R3TDN2"/>
<dbReference type="EMBL" id="UZAE01004151">
    <property type="protein sequence ID" value="VDO01029.1"/>
    <property type="molecule type" value="Genomic_DNA"/>
</dbReference>
<dbReference type="Proteomes" id="UP000278807">
    <property type="component" value="Unassembled WGS sequence"/>
</dbReference>
<dbReference type="WBParaSite" id="HNAJ_0000517101-mRNA-1">
    <property type="protein sequence ID" value="HNAJ_0000517101-mRNA-1"/>
    <property type="gene ID" value="HNAJ_0000517101"/>
</dbReference>
<name>A0A0R3TDN2_RODNA</name>
<gene>
    <name evidence="1" type="ORF">HNAJ_LOCUS5169</name>
</gene>
<accession>A0A0R3TDN2</accession>
<dbReference type="STRING" id="102285.A0A0R3TDN2"/>
<reference evidence="3" key="1">
    <citation type="submission" date="2017-02" db="UniProtKB">
        <authorList>
            <consortium name="WormBaseParasite"/>
        </authorList>
    </citation>
    <scope>IDENTIFICATION</scope>
</reference>